<gene>
    <name evidence="6" type="ORF">JQX41_03185</name>
    <name evidence="7" type="ORF">JQX48_03185</name>
</gene>
<feature type="transmembrane region" description="Helical" evidence="4">
    <location>
        <begin position="38"/>
        <end position="58"/>
    </location>
</feature>
<dbReference type="SUPFAM" id="SSF46689">
    <property type="entry name" value="Homeodomain-like"/>
    <property type="match status" value="1"/>
</dbReference>
<keyword evidence="1" id="KW-0805">Transcription regulation</keyword>
<dbReference type="Pfam" id="PF12833">
    <property type="entry name" value="HTH_18"/>
    <property type="match status" value="1"/>
</dbReference>
<dbReference type="PANTHER" id="PTHR43280:SF29">
    <property type="entry name" value="ARAC-FAMILY TRANSCRIPTIONAL REGULATOR"/>
    <property type="match status" value="1"/>
</dbReference>
<feature type="transmembrane region" description="Helical" evidence="4">
    <location>
        <begin position="70"/>
        <end position="87"/>
    </location>
</feature>
<evidence type="ECO:0000313" key="8">
    <source>
        <dbReference type="Proteomes" id="UP000755667"/>
    </source>
</evidence>
<keyword evidence="9" id="KW-1185">Reference proteome</keyword>
<dbReference type="PANTHER" id="PTHR43280">
    <property type="entry name" value="ARAC-FAMILY TRANSCRIPTIONAL REGULATOR"/>
    <property type="match status" value="1"/>
</dbReference>
<feature type="transmembrane region" description="Helical" evidence="4">
    <location>
        <begin position="159"/>
        <end position="183"/>
    </location>
</feature>
<dbReference type="AlphaFoldDB" id="A0A9Q2S0F5"/>
<dbReference type="GO" id="GO:0003700">
    <property type="term" value="F:DNA-binding transcription factor activity"/>
    <property type="evidence" value="ECO:0007669"/>
    <property type="project" value="InterPro"/>
</dbReference>
<feature type="transmembrane region" description="Helical" evidence="4">
    <location>
        <begin position="119"/>
        <end position="138"/>
    </location>
</feature>
<keyword evidence="4" id="KW-1133">Transmembrane helix</keyword>
<keyword evidence="4" id="KW-0812">Transmembrane</keyword>
<dbReference type="SMART" id="SM00342">
    <property type="entry name" value="HTH_ARAC"/>
    <property type="match status" value="1"/>
</dbReference>
<dbReference type="GeneID" id="62641059"/>
<dbReference type="Proteomes" id="UP000809440">
    <property type="component" value="Unassembled WGS sequence"/>
</dbReference>
<proteinExistence type="predicted"/>
<dbReference type="Gene3D" id="1.10.10.60">
    <property type="entry name" value="Homeodomain-like"/>
    <property type="match status" value="1"/>
</dbReference>
<dbReference type="OrthoDB" id="345413at2"/>
<feature type="transmembrane region" description="Helical" evidence="4">
    <location>
        <begin position="189"/>
        <end position="211"/>
    </location>
</feature>
<evidence type="ECO:0000256" key="3">
    <source>
        <dbReference type="ARBA" id="ARBA00023163"/>
    </source>
</evidence>
<comment type="caution">
    <text evidence="6">The sequence shown here is derived from an EMBL/GenBank/DDBJ whole genome shotgun (WGS) entry which is preliminary data.</text>
</comment>
<accession>A0A9Q2S0F5</accession>
<evidence type="ECO:0000259" key="5">
    <source>
        <dbReference type="PROSITE" id="PS01124"/>
    </source>
</evidence>
<dbReference type="PROSITE" id="PS00041">
    <property type="entry name" value="HTH_ARAC_FAMILY_1"/>
    <property type="match status" value="1"/>
</dbReference>
<dbReference type="InterPro" id="IPR018062">
    <property type="entry name" value="HTH_AraC-typ_CS"/>
</dbReference>
<keyword evidence="3" id="KW-0804">Transcription</keyword>
<dbReference type="PROSITE" id="PS01124">
    <property type="entry name" value="HTH_ARAC_FAMILY_2"/>
    <property type="match status" value="1"/>
</dbReference>
<dbReference type="Proteomes" id="UP000755667">
    <property type="component" value="Unassembled WGS sequence"/>
</dbReference>
<organism evidence="6 8">
    <name type="scientific">Marivita cryptomonadis</name>
    <dbReference type="NCBI Taxonomy" id="505252"/>
    <lineage>
        <taxon>Bacteria</taxon>
        <taxon>Pseudomonadati</taxon>
        <taxon>Pseudomonadota</taxon>
        <taxon>Alphaproteobacteria</taxon>
        <taxon>Rhodobacterales</taxon>
        <taxon>Roseobacteraceae</taxon>
        <taxon>Marivita</taxon>
    </lineage>
</organism>
<evidence type="ECO:0000256" key="2">
    <source>
        <dbReference type="ARBA" id="ARBA00023125"/>
    </source>
</evidence>
<dbReference type="InterPro" id="IPR018060">
    <property type="entry name" value="HTH_AraC"/>
</dbReference>
<keyword evidence="4" id="KW-0472">Membrane</keyword>
<dbReference type="RefSeq" id="WP_085629310.1">
    <property type="nucleotide sequence ID" value="NZ_JAFBWU010000002.1"/>
</dbReference>
<feature type="transmembrane region" description="Helical" evidence="4">
    <location>
        <begin position="94"/>
        <end position="113"/>
    </location>
</feature>
<evidence type="ECO:0000256" key="4">
    <source>
        <dbReference type="SAM" id="Phobius"/>
    </source>
</evidence>
<keyword evidence="2" id="KW-0238">DNA-binding</keyword>
<feature type="transmembrane region" description="Helical" evidence="4">
    <location>
        <begin position="6"/>
        <end position="26"/>
    </location>
</feature>
<evidence type="ECO:0000313" key="9">
    <source>
        <dbReference type="Proteomes" id="UP000809440"/>
    </source>
</evidence>
<dbReference type="EMBL" id="JAFBXF010000002">
    <property type="protein sequence ID" value="MBM2415961.1"/>
    <property type="molecule type" value="Genomic_DNA"/>
</dbReference>
<dbReference type="EMBL" id="JAFBXE010000002">
    <property type="protein sequence ID" value="MBM2411294.1"/>
    <property type="molecule type" value="Genomic_DNA"/>
</dbReference>
<reference evidence="6 9" key="1">
    <citation type="submission" date="2021-01" db="EMBL/GenBank/DDBJ databases">
        <title>Diatom-associated Roseobacters Show Island Model of Population Structure.</title>
        <authorList>
            <person name="Qu L."/>
            <person name="Feng X."/>
            <person name="Chen Y."/>
            <person name="Li L."/>
            <person name="Wang X."/>
            <person name="Hu Z."/>
            <person name="Wang H."/>
            <person name="Luo H."/>
        </authorList>
    </citation>
    <scope>NUCLEOTIDE SEQUENCE</scope>
    <source>
        <strain evidence="7 9">CC28-63</strain>
        <strain evidence="6">CC28-69</strain>
    </source>
</reference>
<evidence type="ECO:0000313" key="7">
    <source>
        <dbReference type="EMBL" id="MBM2415961.1"/>
    </source>
</evidence>
<name>A0A9Q2S0F5_9RHOB</name>
<sequence>MQPDLAVFPVPMLTFLLSAVAAGLVLRADLGRVAATRFFAAFFLVLALGSFMVGLRFGYGVDRLVPVQRALPLFAGPLLWLGFASVTRDSIAGLALWHLGTAVALLAVAPWVFADLLDLDLIVGVSYVVYAGGLLWMWSRGVNHLSHARIENAVVLRRWMLAGAGLLVIFALADTVIALSFAAQRSRDAMAVISAGAVVMALGLIAVIVAVSKGGGRMTSQVTVVKTSPDGDGAALEARARQVLLESKLYLDTELTVDRLAKRLTVPSRALSLAINQTRGMNVSQYVNDFRLDHAAALLAEGDGSVAEVLDQSGFLTRSNFYREFQRRFGMTPAAYRDASKAGQSGI</sequence>
<feature type="domain" description="HTH araC/xylS-type" evidence="5">
    <location>
        <begin position="241"/>
        <end position="339"/>
    </location>
</feature>
<protein>
    <submittedName>
        <fullName evidence="6">Helix-turn-helix transcriptional regulator</fullName>
    </submittedName>
</protein>
<dbReference type="InterPro" id="IPR009057">
    <property type="entry name" value="Homeodomain-like_sf"/>
</dbReference>
<evidence type="ECO:0000313" key="6">
    <source>
        <dbReference type="EMBL" id="MBM2411294.1"/>
    </source>
</evidence>
<evidence type="ECO:0000256" key="1">
    <source>
        <dbReference type="ARBA" id="ARBA00023015"/>
    </source>
</evidence>
<dbReference type="GO" id="GO:0043565">
    <property type="term" value="F:sequence-specific DNA binding"/>
    <property type="evidence" value="ECO:0007669"/>
    <property type="project" value="InterPro"/>
</dbReference>